<dbReference type="InterPro" id="IPR012944">
    <property type="entry name" value="SusD_RagB_dom"/>
</dbReference>
<keyword evidence="3 6" id="KW-0732">Signal</keyword>
<evidence type="ECO:0000313" key="8">
    <source>
        <dbReference type="EMBL" id="MEE6185732.1"/>
    </source>
</evidence>
<evidence type="ECO:0000259" key="7">
    <source>
        <dbReference type="Pfam" id="PF07980"/>
    </source>
</evidence>
<gene>
    <name evidence="8" type="ORF">V2H41_00465</name>
</gene>
<organism evidence="8 9">
    <name type="scientific">Niabella digestorum</name>
    <dbReference type="NCBI Taxonomy" id="3117701"/>
    <lineage>
        <taxon>Bacteria</taxon>
        <taxon>Pseudomonadati</taxon>
        <taxon>Bacteroidota</taxon>
        <taxon>Chitinophagia</taxon>
        <taxon>Chitinophagales</taxon>
        <taxon>Chitinophagaceae</taxon>
        <taxon>Niabella</taxon>
    </lineage>
</organism>
<dbReference type="PROSITE" id="PS51257">
    <property type="entry name" value="PROKAR_LIPOPROTEIN"/>
    <property type="match status" value="1"/>
</dbReference>
<reference evidence="8 9" key="1">
    <citation type="submission" date="2024-01" db="EMBL/GenBank/DDBJ databases">
        <title>Niabella digestum sp. nov., isolated from waste digestion system.</title>
        <authorList>
            <person name="Zhang L."/>
        </authorList>
    </citation>
    <scope>NUCLEOTIDE SEQUENCE [LARGE SCALE GENOMIC DNA]</scope>
    <source>
        <strain evidence="8 9">A18</strain>
    </source>
</reference>
<dbReference type="EMBL" id="JAZGLY010000001">
    <property type="protein sequence ID" value="MEE6185732.1"/>
    <property type="molecule type" value="Genomic_DNA"/>
</dbReference>
<name>A0ABU7RD32_9BACT</name>
<keyword evidence="4" id="KW-0472">Membrane</keyword>
<dbReference type="Proteomes" id="UP001357452">
    <property type="component" value="Unassembled WGS sequence"/>
</dbReference>
<evidence type="ECO:0000256" key="3">
    <source>
        <dbReference type="ARBA" id="ARBA00022729"/>
    </source>
</evidence>
<evidence type="ECO:0000256" key="1">
    <source>
        <dbReference type="ARBA" id="ARBA00004442"/>
    </source>
</evidence>
<evidence type="ECO:0000256" key="2">
    <source>
        <dbReference type="ARBA" id="ARBA00006275"/>
    </source>
</evidence>
<dbReference type="RefSeq" id="WP_330973141.1">
    <property type="nucleotide sequence ID" value="NZ_JAZGLY010000001.1"/>
</dbReference>
<evidence type="ECO:0000256" key="4">
    <source>
        <dbReference type="ARBA" id="ARBA00023136"/>
    </source>
</evidence>
<accession>A0ABU7RD32</accession>
<feature type="domain" description="RagB/SusD" evidence="7">
    <location>
        <begin position="388"/>
        <end position="481"/>
    </location>
</feature>
<feature type="signal peptide" evidence="6">
    <location>
        <begin position="1"/>
        <end position="26"/>
    </location>
</feature>
<evidence type="ECO:0000313" key="9">
    <source>
        <dbReference type="Proteomes" id="UP001357452"/>
    </source>
</evidence>
<comment type="similarity">
    <text evidence="2">Belongs to the SusD family.</text>
</comment>
<comment type="subcellular location">
    <subcellularLocation>
        <location evidence="1">Cell outer membrane</location>
    </subcellularLocation>
</comment>
<sequence length="515" mass="57495">MKKKIYILGLLSIVMLSISCNKQLNAPRELETVGGDVDYTNPSAARAALVGAYSTFLNFYWEQLALLQVRGDDVNSGGGKSAPYDQEPYHDIDLFNYDANYWMLNSTWDGMFQNVLQITAQMEQLEIFKQNGVNASLIDQYIAECKVLRAFITLQLSRTWGGVFKVASTDQAALEVLPKEDIMRWIIEDMDDAASKLPDMHPNQRTDLKGGVTKYTALAIKAMAQQELKDYPGVAATTALIINSGKFSLHNDFNKLFKTAGKLSNENLLELQYSDFNTGSGESRNYLGAFFGPPAWNPVVSTVTTGWGFYEPSDKYIKFMLSRGERIRLQTSVIFTPSGIDRIKADPAYATLPGWVSNTTQEGDVFLDNPRAYFFSGKHYLPSIENIPGRTGYASNKNYICIRYAEILLMYAEAVTRGGAAGAGSADAAVNLVRTRAGMPALSGVTSQQVMDEKYAELAMEWGIRFYDMIRLENTTELSYDGRTFAMNKKYLPYPLAALDKSFLLKQYADTHPEH</sequence>
<keyword evidence="5" id="KW-0998">Cell outer membrane</keyword>
<dbReference type="Pfam" id="PF07980">
    <property type="entry name" value="SusD_RagB"/>
    <property type="match status" value="1"/>
</dbReference>
<feature type="chain" id="PRO_5045767415" evidence="6">
    <location>
        <begin position="27"/>
        <end position="515"/>
    </location>
</feature>
<evidence type="ECO:0000256" key="6">
    <source>
        <dbReference type="SAM" id="SignalP"/>
    </source>
</evidence>
<dbReference type="SUPFAM" id="SSF48452">
    <property type="entry name" value="TPR-like"/>
    <property type="match status" value="1"/>
</dbReference>
<comment type="caution">
    <text evidence="8">The sequence shown here is derived from an EMBL/GenBank/DDBJ whole genome shotgun (WGS) entry which is preliminary data.</text>
</comment>
<protein>
    <submittedName>
        <fullName evidence="8">RagB/SusD family nutrient uptake outer membrane protein</fullName>
    </submittedName>
</protein>
<keyword evidence="9" id="KW-1185">Reference proteome</keyword>
<evidence type="ECO:0000256" key="5">
    <source>
        <dbReference type="ARBA" id="ARBA00023237"/>
    </source>
</evidence>
<dbReference type="Gene3D" id="1.25.40.390">
    <property type="match status" value="1"/>
</dbReference>
<proteinExistence type="inferred from homology"/>
<dbReference type="InterPro" id="IPR011990">
    <property type="entry name" value="TPR-like_helical_dom_sf"/>
</dbReference>